<proteinExistence type="predicted"/>
<dbReference type="AlphaFoldDB" id="A0A9Q1HK97"/>
<evidence type="ECO:0000256" key="1">
    <source>
        <dbReference type="SAM" id="SignalP"/>
    </source>
</evidence>
<evidence type="ECO:0000313" key="3">
    <source>
        <dbReference type="Proteomes" id="UP001152320"/>
    </source>
</evidence>
<evidence type="ECO:0000313" key="2">
    <source>
        <dbReference type="EMBL" id="KAJ8050324.1"/>
    </source>
</evidence>
<keyword evidence="1" id="KW-0732">Signal</keyword>
<organism evidence="2 3">
    <name type="scientific">Holothuria leucospilota</name>
    <name type="common">Black long sea cucumber</name>
    <name type="synonym">Mertensiothuria leucospilota</name>
    <dbReference type="NCBI Taxonomy" id="206669"/>
    <lineage>
        <taxon>Eukaryota</taxon>
        <taxon>Metazoa</taxon>
        <taxon>Echinodermata</taxon>
        <taxon>Eleutherozoa</taxon>
        <taxon>Echinozoa</taxon>
        <taxon>Holothuroidea</taxon>
        <taxon>Aspidochirotacea</taxon>
        <taxon>Aspidochirotida</taxon>
        <taxon>Holothuriidae</taxon>
        <taxon>Holothuria</taxon>
    </lineage>
</organism>
<name>A0A9Q1HK97_HOLLE</name>
<dbReference type="PROSITE" id="PS51257">
    <property type="entry name" value="PROKAR_LIPOPROTEIN"/>
    <property type="match status" value="1"/>
</dbReference>
<dbReference type="EMBL" id="JAIZAY010000001">
    <property type="protein sequence ID" value="KAJ8050324.1"/>
    <property type="molecule type" value="Genomic_DNA"/>
</dbReference>
<comment type="caution">
    <text evidence="2">The sequence shown here is derived from an EMBL/GenBank/DDBJ whole genome shotgun (WGS) entry which is preliminary data.</text>
</comment>
<protein>
    <submittedName>
        <fullName evidence="2">Uncharacterized protein</fullName>
    </submittedName>
</protein>
<feature type="signal peptide" evidence="1">
    <location>
        <begin position="1"/>
        <end position="20"/>
    </location>
</feature>
<dbReference type="Proteomes" id="UP001152320">
    <property type="component" value="Chromosome 1"/>
</dbReference>
<feature type="chain" id="PRO_5040280350" evidence="1">
    <location>
        <begin position="21"/>
        <end position="128"/>
    </location>
</feature>
<reference evidence="2" key="1">
    <citation type="submission" date="2021-10" db="EMBL/GenBank/DDBJ databases">
        <title>Tropical sea cucumber genome reveals ecological adaptation and Cuvierian tubules defense mechanism.</title>
        <authorList>
            <person name="Chen T."/>
        </authorList>
    </citation>
    <scope>NUCLEOTIDE SEQUENCE</scope>
    <source>
        <strain evidence="2">Nanhai2018</strain>
        <tissue evidence="2">Muscle</tissue>
    </source>
</reference>
<sequence length="128" mass="14146">MKYIFTVAVGLLLIAGCCNSFEKRAASDYLVVDDEASLNSANEAAAGYTKVVAFHARSFGNGIIGGSHMQSAAESYAAGDILFITYKLYDSNRQYTYDFIENGETVHQETDNFLSSYTIQDLITEYFD</sequence>
<accession>A0A9Q1HK97</accession>
<gene>
    <name evidence="2" type="ORF">HOLleu_03479</name>
</gene>
<keyword evidence="3" id="KW-1185">Reference proteome</keyword>